<dbReference type="AlphaFoldDB" id="A0A7Y9KQA4"/>
<proteinExistence type="predicted"/>
<feature type="region of interest" description="Disordered" evidence="1">
    <location>
        <begin position="1"/>
        <end position="40"/>
    </location>
</feature>
<dbReference type="RefSeq" id="WP_257029451.1">
    <property type="nucleotide sequence ID" value="NZ_JACCBW010000001.1"/>
</dbReference>
<reference evidence="3 4" key="1">
    <citation type="submission" date="2020-07" db="EMBL/GenBank/DDBJ databases">
        <authorList>
            <person name="Partida-Martinez L."/>
            <person name="Huntemann M."/>
            <person name="Clum A."/>
            <person name="Wang J."/>
            <person name="Palaniappan K."/>
            <person name="Ritter S."/>
            <person name="Chen I.-M."/>
            <person name="Stamatis D."/>
            <person name="Reddy T."/>
            <person name="O'Malley R."/>
            <person name="Daum C."/>
            <person name="Shapiro N."/>
            <person name="Ivanova N."/>
            <person name="Kyrpides N."/>
            <person name="Woyke T."/>
        </authorList>
    </citation>
    <scope>NUCLEOTIDE SEQUENCE [LARGE SCALE GENOMIC DNA]</scope>
    <source>
        <strain evidence="3 4">AT2.17</strain>
    </source>
</reference>
<name>A0A7Y9KQA4_9ACTN</name>
<evidence type="ECO:0000313" key="3">
    <source>
        <dbReference type="EMBL" id="NYE35380.1"/>
    </source>
</evidence>
<keyword evidence="4" id="KW-1185">Reference proteome</keyword>
<evidence type="ECO:0000313" key="4">
    <source>
        <dbReference type="Proteomes" id="UP000549911"/>
    </source>
</evidence>
<protein>
    <submittedName>
        <fullName evidence="3">Excisionase family DNA binding protein</fullName>
    </submittedName>
</protein>
<dbReference type="Pfam" id="PF12728">
    <property type="entry name" value="HTH_17"/>
    <property type="match status" value="1"/>
</dbReference>
<reference evidence="3 4" key="2">
    <citation type="submission" date="2020-08" db="EMBL/GenBank/DDBJ databases">
        <title>The Agave Microbiome: Exploring the role of microbial communities in plant adaptations to desert environments.</title>
        <authorList>
            <person name="Partida-Martinez L.P."/>
        </authorList>
    </citation>
    <scope>NUCLEOTIDE SEQUENCE [LARGE SCALE GENOMIC DNA]</scope>
    <source>
        <strain evidence="3 4">AT2.17</strain>
    </source>
</reference>
<dbReference type="EMBL" id="JACCBW010000001">
    <property type="protein sequence ID" value="NYE35380.1"/>
    <property type="molecule type" value="Genomic_DNA"/>
</dbReference>
<dbReference type="SUPFAM" id="SSF46955">
    <property type="entry name" value="Putative DNA-binding domain"/>
    <property type="match status" value="1"/>
</dbReference>
<evidence type="ECO:0000259" key="2">
    <source>
        <dbReference type="Pfam" id="PF12728"/>
    </source>
</evidence>
<dbReference type="InterPro" id="IPR041657">
    <property type="entry name" value="HTH_17"/>
</dbReference>
<accession>A0A7Y9KQA4</accession>
<gene>
    <name evidence="3" type="ORF">F4692_000484</name>
</gene>
<organism evidence="3 4">
    <name type="scientific">Nocardioides cavernae</name>
    <dbReference type="NCBI Taxonomy" id="1921566"/>
    <lineage>
        <taxon>Bacteria</taxon>
        <taxon>Bacillati</taxon>
        <taxon>Actinomycetota</taxon>
        <taxon>Actinomycetes</taxon>
        <taxon>Propionibacteriales</taxon>
        <taxon>Nocardioidaceae</taxon>
        <taxon>Nocardioides</taxon>
    </lineage>
</organism>
<comment type="caution">
    <text evidence="3">The sequence shown here is derived from an EMBL/GenBank/DDBJ whole genome shotgun (WGS) entry which is preliminary data.</text>
</comment>
<feature type="domain" description="Helix-turn-helix" evidence="2">
    <location>
        <begin position="50"/>
        <end position="94"/>
    </location>
</feature>
<dbReference type="Proteomes" id="UP000549911">
    <property type="component" value="Unassembled WGS sequence"/>
</dbReference>
<evidence type="ECO:0000256" key="1">
    <source>
        <dbReference type="SAM" id="MobiDB-lite"/>
    </source>
</evidence>
<dbReference type="InterPro" id="IPR009061">
    <property type="entry name" value="DNA-bd_dom_put_sf"/>
</dbReference>
<sequence length="103" mass="11565">MAHNTKTHEQPALFEHSDDGGATTKVTRSVPPKLPVQRPTTPMEHVELWTIEDVANYLGVPKQTVYAWRTSGYGPQGFRVGKHVRWRASTVIAWTLGLERGDN</sequence>